<dbReference type="SUPFAM" id="SSF48403">
    <property type="entry name" value="Ankyrin repeat"/>
    <property type="match status" value="1"/>
</dbReference>
<accession>A0A9D3PY84</accession>
<evidence type="ECO:0000256" key="4">
    <source>
        <dbReference type="ARBA" id="ARBA00023159"/>
    </source>
</evidence>
<evidence type="ECO:0000313" key="10">
    <source>
        <dbReference type="Proteomes" id="UP001046870"/>
    </source>
</evidence>
<keyword evidence="2" id="KW-0805">Transcription regulation</keyword>
<reference evidence="9" key="1">
    <citation type="submission" date="2021-01" db="EMBL/GenBank/DDBJ databases">
        <authorList>
            <person name="Zahm M."/>
            <person name="Roques C."/>
            <person name="Cabau C."/>
            <person name="Klopp C."/>
            <person name="Donnadieu C."/>
            <person name="Jouanno E."/>
            <person name="Lampietro C."/>
            <person name="Louis A."/>
            <person name="Herpin A."/>
            <person name="Echchiki A."/>
            <person name="Berthelot C."/>
            <person name="Parey E."/>
            <person name="Roest-Crollius H."/>
            <person name="Braasch I."/>
            <person name="Postlethwait J."/>
            <person name="Bobe J."/>
            <person name="Montfort J."/>
            <person name="Bouchez O."/>
            <person name="Begum T."/>
            <person name="Mejri S."/>
            <person name="Adams A."/>
            <person name="Chen W.-J."/>
            <person name="Guiguen Y."/>
        </authorList>
    </citation>
    <scope>NUCLEOTIDE SEQUENCE</scope>
    <source>
        <strain evidence="9">YG-15Mar2019-1</strain>
        <tissue evidence="9">Brain</tissue>
    </source>
</reference>
<evidence type="ECO:0000256" key="2">
    <source>
        <dbReference type="ARBA" id="ARBA00023015"/>
    </source>
</evidence>
<proteinExistence type="predicted"/>
<name>A0A9D3PY84_MEGAT</name>
<feature type="region of interest" description="Disordered" evidence="7">
    <location>
        <begin position="104"/>
        <end position="138"/>
    </location>
</feature>
<dbReference type="Gene3D" id="1.25.40.20">
    <property type="entry name" value="Ankyrin repeat-containing domain"/>
    <property type="match status" value="1"/>
</dbReference>
<dbReference type="PANTHER" id="PTHR24124:SF8">
    <property type="entry name" value="OCA DOMAIN-CONTAINING PROTEIN"/>
    <property type="match status" value="1"/>
</dbReference>
<dbReference type="InterPro" id="IPR047571">
    <property type="entry name" value="OCA"/>
</dbReference>
<protein>
    <recommendedName>
        <fullName evidence="8">OCA domain-containing protein</fullName>
    </recommendedName>
</protein>
<dbReference type="GO" id="GO:0010468">
    <property type="term" value="P:regulation of gene expression"/>
    <property type="evidence" value="ECO:0007669"/>
    <property type="project" value="TreeGrafter"/>
</dbReference>
<evidence type="ECO:0000313" key="9">
    <source>
        <dbReference type="EMBL" id="KAG7471378.1"/>
    </source>
</evidence>
<evidence type="ECO:0000256" key="7">
    <source>
        <dbReference type="SAM" id="MobiDB-lite"/>
    </source>
</evidence>
<feature type="region of interest" description="Disordered" evidence="7">
    <location>
        <begin position="222"/>
        <end position="302"/>
    </location>
</feature>
<feature type="region of interest" description="Disordered" evidence="7">
    <location>
        <begin position="29"/>
        <end position="75"/>
    </location>
</feature>
<feature type="repeat" description="ANK" evidence="6">
    <location>
        <begin position="369"/>
        <end position="401"/>
    </location>
</feature>
<dbReference type="Pfam" id="PF13637">
    <property type="entry name" value="Ank_4"/>
    <property type="match status" value="1"/>
</dbReference>
<gene>
    <name evidence="9" type="ORF">MATL_G00124030</name>
</gene>
<dbReference type="InterPro" id="IPR002110">
    <property type="entry name" value="Ankyrin_rpt"/>
</dbReference>
<dbReference type="GO" id="GO:0005634">
    <property type="term" value="C:nucleus"/>
    <property type="evidence" value="ECO:0007669"/>
    <property type="project" value="TreeGrafter"/>
</dbReference>
<evidence type="ECO:0000256" key="1">
    <source>
        <dbReference type="ARBA" id="ARBA00022737"/>
    </source>
</evidence>
<organism evidence="9 10">
    <name type="scientific">Megalops atlanticus</name>
    <name type="common">Tarpon</name>
    <name type="synonym">Clupea gigantea</name>
    <dbReference type="NCBI Taxonomy" id="7932"/>
    <lineage>
        <taxon>Eukaryota</taxon>
        <taxon>Metazoa</taxon>
        <taxon>Chordata</taxon>
        <taxon>Craniata</taxon>
        <taxon>Vertebrata</taxon>
        <taxon>Euteleostomi</taxon>
        <taxon>Actinopterygii</taxon>
        <taxon>Neopterygii</taxon>
        <taxon>Teleostei</taxon>
        <taxon>Elopiformes</taxon>
        <taxon>Megalopidae</taxon>
        <taxon>Megalops</taxon>
    </lineage>
</organism>
<dbReference type="SMART" id="SM00248">
    <property type="entry name" value="ANK"/>
    <property type="match status" value="3"/>
</dbReference>
<keyword evidence="1" id="KW-0677">Repeat</keyword>
<dbReference type="PANTHER" id="PTHR24124">
    <property type="entry name" value="ANKYRIN REPEAT FAMILY A"/>
    <property type="match status" value="1"/>
</dbReference>
<evidence type="ECO:0000256" key="3">
    <source>
        <dbReference type="ARBA" id="ARBA00023043"/>
    </source>
</evidence>
<keyword evidence="4" id="KW-0010">Activator</keyword>
<dbReference type="OrthoDB" id="10252328at2759"/>
<dbReference type="EMBL" id="JAFDVH010000009">
    <property type="protein sequence ID" value="KAG7471378.1"/>
    <property type="molecule type" value="Genomic_DNA"/>
</dbReference>
<dbReference type="PROSITE" id="PS50297">
    <property type="entry name" value="ANK_REP_REGION"/>
    <property type="match status" value="1"/>
</dbReference>
<dbReference type="GO" id="GO:0070974">
    <property type="term" value="F:POU domain binding"/>
    <property type="evidence" value="ECO:0007669"/>
    <property type="project" value="InterPro"/>
</dbReference>
<feature type="compositionally biased region" description="Polar residues" evidence="7">
    <location>
        <begin position="32"/>
        <end position="48"/>
    </location>
</feature>
<feature type="domain" description="OCA" evidence="8">
    <location>
        <begin position="78"/>
        <end position="100"/>
    </location>
</feature>
<dbReference type="Proteomes" id="UP001046870">
    <property type="component" value="Chromosome 9"/>
</dbReference>
<feature type="compositionally biased region" description="Pro residues" evidence="7">
    <location>
        <begin position="247"/>
        <end position="257"/>
    </location>
</feature>
<keyword evidence="5" id="KW-0804">Transcription</keyword>
<keyword evidence="10" id="KW-1185">Reference proteome</keyword>
<dbReference type="AlphaFoldDB" id="A0A9D3PY84"/>
<keyword evidence="3 6" id="KW-0040">ANK repeat</keyword>
<evidence type="ECO:0000259" key="8">
    <source>
        <dbReference type="PROSITE" id="PS52003"/>
    </source>
</evidence>
<dbReference type="PROSITE" id="PS50088">
    <property type="entry name" value="ANK_REPEAT"/>
    <property type="match status" value="1"/>
</dbReference>
<comment type="caution">
    <text evidence="9">The sequence shown here is derived from an EMBL/GenBank/DDBJ whole genome shotgun (WGS) entry which is preliminary data.</text>
</comment>
<evidence type="ECO:0000256" key="5">
    <source>
        <dbReference type="ARBA" id="ARBA00023163"/>
    </source>
</evidence>
<dbReference type="GO" id="GO:0003677">
    <property type="term" value="F:DNA binding"/>
    <property type="evidence" value="ECO:0007669"/>
    <property type="project" value="InterPro"/>
</dbReference>
<sequence>MFRTCDQYKDRNVCEDAFNFCGGSPIPGELASPNNEPNSPVSGLTQAKNGEDGCGKSRGAQKISKESIGPKGSKTPCEKRYLGVRVRMPVRDMLRRIRIAKGLDPNDIQGHQGKASRMSGEKKRVTSSGDRRKRLNKQHASLEDLAIIVEVLEEDLRASRGPGCPGGGHSAAYCPQWREDPAYLDIPCESHSPGGGPPSPQNSSLACGLSPGGCVGYPSPPYSQPAPPCSAHQGAFHSDEAEETSFSPPPPLLPPPCSTELPSPGDPLFPGPASAPGGRSQERDCPRGDVAAQRPGPPDRDWSTTAFFWHQLQREERLLLAVSDEELLAPDTSGRTLLHSVVSLGKRATAYAIAKRMAALDRLDIKDAEGKTALHLAAQKNQHLMVSDLLFLRANVNERDRFGRTCLHLSAENGYVRVLEVLRGYMNDGMYINVEATDINGFSALQCATVALNATVQELQDSTGPSEVRFHTLRQEQLLDTLECLLLMGRAPPAQFKSPPVWDTVSDVIGSYLGGDGTGRPLSRMLL</sequence>
<evidence type="ECO:0000256" key="6">
    <source>
        <dbReference type="PROSITE-ProRule" id="PRU00023"/>
    </source>
</evidence>
<dbReference type="PROSITE" id="PS52003">
    <property type="entry name" value="OCA"/>
    <property type="match status" value="1"/>
</dbReference>
<dbReference type="InterPro" id="IPR036770">
    <property type="entry name" value="Ankyrin_rpt-contain_sf"/>
</dbReference>